<keyword evidence="2 8" id="KW-0813">Transport</keyword>
<evidence type="ECO:0000256" key="5">
    <source>
        <dbReference type="ARBA" id="ARBA00022927"/>
    </source>
</evidence>
<keyword evidence="6 9" id="KW-1133">Transmembrane helix</keyword>
<dbReference type="InterPro" id="IPR050790">
    <property type="entry name" value="ExbB/TolQ_transport"/>
</dbReference>
<evidence type="ECO:0000256" key="6">
    <source>
        <dbReference type="ARBA" id="ARBA00022989"/>
    </source>
</evidence>
<evidence type="ECO:0000313" key="11">
    <source>
        <dbReference type="EMBL" id="EXJ16210.1"/>
    </source>
</evidence>
<sequence>MVERADRLDPVDAEKTLADAQTDADTRGGEIGVEFLKSNLDLGVVGILGFMSFIMIACVIERYLYYARVDLSAFEDPEDLDLALTRNLTAIATIGANAPYIGLLGTVLGILIAFYDIGLQGKIETAAMMMGLALALKATALGLVVAIPSLVFYNALLRRTERLKARWRRVRRA</sequence>
<organism evidence="11 12">
    <name type="scientific">Imhoffiella purpurea</name>
    <dbReference type="NCBI Taxonomy" id="1249627"/>
    <lineage>
        <taxon>Bacteria</taxon>
        <taxon>Pseudomonadati</taxon>
        <taxon>Pseudomonadota</taxon>
        <taxon>Gammaproteobacteria</taxon>
        <taxon>Chromatiales</taxon>
        <taxon>Chromatiaceae</taxon>
        <taxon>Imhoffiella</taxon>
    </lineage>
</organism>
<comment type="caution">
    <text evidence="11">The sequence shown here is derived from an EMBL/GenBank/DDBJ whole genome shotgun (WGS) entry which is preliminary data.</text>
</comment>
<dbReference type="Proteomes" id="UP000019460">
    <property type="component" value="Unassembled WGS sequence"/>
</dbReference>
<evidence type="ECO:0000259" key="10">
    <source>
        <dbReference type="Pfam" id="PF01618"/>
    </source>
</evidence>
<feature type="transmembrane region" description="Helical" evidence="9">
    <location>
        <begin position="88"/>
        <end position="115"/>
    </location>
</feature>
<feature type="transmembrane region" description="Helical" evidence="9">
    <location>
        <begin position="127"/>
        <end position="156"/>
    </location>
</feature>
<reference evidence="11 12" key="1">
    <citation type="submission" date="2012-11" db="EMBL/GenBank/DDBJ databases">
        <title>Genome assembly of Thiorhodococcus sp. AK35.</title>
        <authorList>
            <person name="Nupur N."/>
            <person name="Khatri I."/>
            <person name="Subramanian S."/>
            <person name="Pinnaka A."/>
        </authorList>
    </citation>
    <scope>NUCLEOTIDE SEQUENCE [LARGE SCALE GENOMIC DNA]</scope>
    <source>
        <strain evidence="11 12">AK35</strain>
    </source>
</reference>
<keyword evidence="12" id="KW-1185">Reference proteome</keyword>
<dbReference type="InterPro" id="IPR002898">
    <property type="entry name" value="MotA_ExbB_proton_chnl"/>
</dbReference>
<gene>
    <name evidence="11" type="ORF">D779_0515</name>
</gene>
<dbReference type="NCBIfam" id="TIGR02805">
    <property type="entry name" value="exbB2"/>
    <property type="match status" value="1"/>
</dbReference>
<accession>W9W0S4</accession>
<keyword evidence="4 9" id="KW-0812">Transmembrane</keyword>
<dbReference type="PATRIC" id="fig|1249627.3.peg.1091"/>
<dbReference type="InterPro" id="IPR014172">
    <property type="entry name" value="TonB_ExbB_2"/>
</dbReference>
<dbReference type="Pfam" id="PF01618">
    <property type="entry name" value="MotA_ExbB"/>
    <property type="match status" value="1"/>
</dbReference>
<feature type="transmembrane region" description="Helical" evidence="9">
    <location>
        <begin position="42"/>
        <end position="67"/>
    </location>
</feature>
<evidence type="ECO:0000256" key="8">
    <source>
        <dbReference type="RuleBase" id="RU004057"/>
    </source>
</evidence>
<dbReference type="AlphaFoldDB" id="W9W0S4"/>
<evidence type="ECO:0000256" key="3">
    <source>
        <dbReference type="ARBA" id="ARBA00022475"/>
    </source>
</evidence>
<evidence type="ECO:0000313" key="12">
    <source>
        <dbReference type="Proteomes" id="UP000019460"/>
    </source>
</evidence>
<evidence type="ECO:0000256" key="9">
    <source>
        <dbReference type="SAM" id="Phobius"/>
    </source>
</evidence>
<dbReference type="GO" id="GO:0017038">
    <property type="term" value="P:protein import"/>
    <property type="evidence" value="ECO:0007669"/>
    <property type="project" value="TreeGrafter"/>
</dbReference>
<keyword evidence="3" id="KW-1003">Cell membrane</keyword>
<evidence type="ECO:0000256" key="4">
    <source>
        <dbReference type="ARBA" id="ARBA00022692"/>
    </source>
</evidence>
<keyword evidence="7 9" id="KW-0472">Membrane</keyword>
<comment type="subcellular location">
    <subcellularLocation>
        <location evidence="1">Cell membrane</location>
        <topology evidence="1">Multi-pass membrane protein</topology>
    </subcellularLocation>
    <subcellularLocation>
        <location evidence="8">Membrane</location>
        <topology evidence="8">Multi-pass membrane protein</topology>
    </subcellularLocation>
</comment>
<dbReference type="GO" id="GO:0055085">
    <property type="term" value="P:transmembrane transport"/>
    <property type="evidence" value="ECO:0007669"/>
    <property type="project" value="InterPro"/>
</dbReference>
<proteinExistence type="inferred from homology"/>
<dbReference type="STRING" id="1249627.D779_0515"/>
<evidence type="ECO:0000256" key="2">
    <source>
        <dbReference type="ARBA" id="ARBA00022448"/>
    </source>
</evidence>
<feature type="domain" description="MotA/TolQ/ExbB proton channel" evidence="10">
    <location>
        <begin position="83"/>
        <end position="168"/>
    </location>
</feature>
<dbReference type="GO" id="GO:0005886">
    <property type="term" value="C:plasma membrane"/>
    <property type="evidence" value="ECO:0007669"/>
    <property type="project" value="UniProtKB-SubCell"/>
</dbReference>
<dbReference type="EMBL" id="AONC01000014">
    <property type="protein sequence ID" value="EXJ16210.1"/>
    <property type="molecule type" value="Genomic_DNA"/>
</dbReference>
<protein>
    <submittedName>
        <fullName evidence="11">Ferric siderophore transport system, biopolymer transport protein ExbB</fullName>
    </submittedName>
</protein>
<evidence type="ECO:0000256" key="1">
    <source>
        <dbReference type="ARBA" id="ARBA00004651"/>
    </source>
</evidence>
<dbReference type="PANTHER" id="PTHR30625">
    <property type="entry name" value="PROTEIN TOLQ"/>
    <property type="match status" value="1"/>
</dbReference>
<evidence type="ECO:0000256" key="7">
    <source>
        <dbReference type="ARBA" id="ARBA00023136"/>
    </source>
</evidence>
<keyword evidence="5 8" id="KW-0653">Protein transport</keyword>
<comment type="similarity">
    <text evidence="8">Belongs to the exbB/tolQ family.</text>
</comment>
<name>W9W0S4_9GAMM</name>
<dbReference type="PANTHER" id="PTHR30625:SF15">
    <property type="entry name" value="BIOPOLYMER TRANSPORT PROTEIN EXBB"/>
    <property type="match status" value="1"/>
</dbReference>
<dbReference type="eggNOG" id="COG0811">
    <property type="taxonomic scope" value="Bacteria"/>
</dbReference>